<protein>
    <submittedName>
        <fullName evidence="4">Metallo-dependent phosphatase</fullName>
    </submittedName>
</protein>
<organism evidence="4 5">
    <name type="scientific">Tilletiopsis washingtonensis</name>
    <dbReference type="NCBI Taxonomy" id="58919"/>
    <lineage>
        <taxon>Eukaryota</taxon>
        <taxon>Fungi</taxon>
        <taxon>Dikarya</taxon>
        <taxon>Basidiomycota</taxon>
        <taxon>Ustilaginomycotina</taxon>
        <taxon>Exobasidiomycetes</taxon>
        <taxon>Entylomatales</taxon>
        <taxon>Entylomatales incertae sedis</taxon>
        <taxon>Tilletiopsis</taxon>
    </lineage>
</organism>
<evidence type="ECO:0000256" key="1">
    <source>
        <dbReference type="SAM" id="MobiDB-lite"/>
    </source>
</evidence>
<keyword evidence="5" id="KW-1185">Reference proteome</keyword>
<keyword evidence="2" id="KW-0732">Signal</keyword>
<accession>A0A316ZFR8</accession>
<feature type="region of interest" description="Disordered" evidence="1">
    <location>
        <begin position="281"/>
        <end position="300"/>
    </location>
</feature>
<dbReference type="InterPro" id="IPR029052">
    <property type="entry name" value="Metallo-depent_PP-like"/>
</dbReference>
<sequence length="375" mass="40560">MQVSRLLLALGSAAAVCGAPLATSLQQPWRGADKVDLRPSPHLPLLSFRPDGTFKLAIVTDTHLLDNQLAPGNESEVNGATIEEVQRYLERERPDFAVHNGDVISGEAANNTKNVEDAIAQLFSPFVRARVPFAVSHGNHDNDRYSTHASLARLERAVAPQLCYSRPAPPGIGGGRFGDEVGSDNFWIPIHASRKAIRGSRPALLLWFLDSRSGHTTLERGYQPIDSWVDPAVAIWLNATASAMQRAWGTLPPSVIFTHIPNRYHLVAQSKAPFRAKLGGVTDERPEHFPGPNGDASRPHAGLNIDDPLDVQDKAASRDQAYLDAIAFGPLGSSRIHGIHSGHDHAADWVSSCPCALPCVGSSDAALRSARHRRS</sequence>
<dbReference type="GeneID" id="37267003"/>
<dbReference type="Proteomes" id="UP000245946">
    <property type="component" value="Unassembled WGS sequence"/>
</dbReference>
<dbReference type="InterPro" id="IPR004843">
    <property type="entry name" value="Calcineurin-like_PHP"/>
</dbReference>
<dbReference type="OrthoDB" id="783096at2759"/>
<dbReference type="SUPFAM" id="SSF56300">
    <property type="entry name" value="Metallo-dependent phosphatases"/>
    <property type="match status" value="1"/>
</dbReference>
<reference evidence="4 5" key="1">
    <citation type="journal article" date="2018" name="Mol. Biol. Evol.">
        <title>Broad Genomic Sampling Reveals a Smut Pathogenic Ancestry of the Fungal Clade Ustilaginomycotina.</title>
        <authorList>
            <person name="Kijpornyongpan T."/>
            <person name="Mondo S.J."/>
            <person name="Barry K."/>
            <person name="Sandor L."/>
            <person name="Lee J."/>
            <person name="Lipzen A."/>
            <person name="Pangilinan J."/>
            <person name="LaButti K."/>
            <person name="Hainaut M."/>
            <person name="Henrissat B."/>
            <person name="Grigoriev I.V."/>
            <person name="Spatafora J.W."/>
            <person name="Aime M.C."/>
        </authorList>
    </citation>
    <scope>NUCLEOTIDE SEQUENCE [LARGE SCALE GENOMIC DNA]</scope>
    <source>
        <strain evidence="4 5">MCA 4186</strain>
    </source>
</reference>
<dbReference type="GO" id="GO:0005737">
    <property type="term" value="C:cytoplasm"/>
    <property type="evidence" value="ECO:0007669"/>
    <property type="project" value="TreeGrafter"/>
</dbReference>
<evidence type="ECO:0000313" key="4">
    <source>
        <dbReference type="EMBL" id="PWO00087.1"/>
    </source>
</evidence>
<dbReference type="PANTHER" id="PTHR32440:SF11">
    <property type="entry name" value="METALLOPHOSPHOESTERASE DOMAIN-CONTAINING PROTEIN"/>
    <property type="match status" value="1"/>
</dbReference>
<evidence type="ECO:0000256" key="2">
    <source>
        <dbReference type="SAM" id="SignalP"/>
    </source>
</evidence>
<gene>
    <name evidence="4" type="ORF">FA09DRAFT_205270</name>
</gene>
<feature type="signal peptide" evidence="2">
    <location>
        <begin position="1"/>
        <end position="18"/>
    </location>
</feature>
<evidence type="ECO:0000259" key="3">
    <source>
        <dbReference type="Pfam" id="PF00149"/>
    </source>
</evidence>
<name>A0A316ZFR8_9BASI</name>
<dbReference type="RefSeq" id="XP_025600365.1">
    <property type="nucleotide sequence ID" value="XM_025739457.1"/>
</dbReference>
<dbReference type="PANTHER" id="PTHR32440">
    <property type="entry name" value="PHOSPHATASE DCR2-RELATED-RELATED"/>
    <property type="match status" value="1"/>
</dbReference>
<dbReference type="EMBL" id="KZ819286">
    <property type="protein sequence ID" value="PWO00087.1"/>
    <property type="molecule type" value="Genomic_DNA"/>
</dbReference>
<feature type="chain" id="PRO_5016277551" evidence="2">
    <location>
        <begin position="19"/>
        <end position="375"/>
    </location>
</feature>
<dbReference type="AlphaFoldDB" id="A0A316ZFR8"/>
<dbReference type="Pfam" id="PF00149">
    <property type="entry name" value="Metallophos"/>
    <property type="match status" value="1"/>
</dbReference>
<dbReference type="Gene3D" id="3.60.21.10">
    <property type="match status" value="1"/>
</dbReference>
<evidence type="ECO:0000313" key="5">
    <source>
        <dbReference type="Proteomes" id="UP000245946"/>
    </source>
</evidence>
<proteinExistence type="predicted"/>
<dbReference type="GO" id="GO:0016788">
    <property type="term" value="F:hydrolase activity, acting on ester bonds"/>
    <property type="evidence" value="ECO:0007669"/>
    <property type="project" value="TreeGrafter"/>
</dbReference>
<feature type="domain" description="Calcineurin-like phosphoesterase" evidence="3">
    <location>
        <begin position="55"/>
        <end position="148"/>
    </location>
</feature>
<dbReference type="STRING" id="58919.A0A316ZFR8"/>